<feature type="region of interest" description="Disordered" evidence="1">
    <location>
        <begin position="297"/>
        <end position="383"/>
    </location>
</feature>
<feature type="compositionally biased region" description="Acidic residues" evidence="1">
    <location>
        <begin position="370"/>
        <end position="383"/>
    </location>
</feature>
<evidence type="ECO:0000313" key="3">
    <source>
        <dbReference type="Proteomes" id="UP000030693"/>
    </source>
</evidence>
<dbReference type="RefSeq" id="XP_009494118.1">
    <property type="nucleotide sequence ID" value="XM_009495843.1"/>
</dbReference>
<feature type="compositionally biased region" description="Low complexity" evidence="1">
    <location>
        <begin position="313"/>
        <end position="329"/>
    </location>
</feature>
<dbReference type="Proteomes" id="UP000030693">
    <property type="component" value="Unassembled WGS sequence"/>
</dbReference>
<accession>A0A058Z9U7</accession>
<feature type="region of interest" description="Disordered" evidence="1">
    <location>
        <begin position="1"/>
        <end position="24"/>
    </location>
</feature>
<feature type="compositionally biased region" description="Acidic residues" evidence="1">
    <location>
        <begin position="352"/>
        <end position="362"/>
    </location>
</feature>
<keyword evidence="3" id="KW-1185">Reference proteome</keyword>
<name>A0A058Z9U7_FONAL</name>
<protein>
    <submittedName>
        <fullName evidence="2">Uncharacterized protein</fullName>
    </submittedName>
</protein>
<reference evidence="2" key="1">
    <citation type="submission" date="2013-04" db="EMBL/GenBank/DDBJ databases">
        <title>The Genome Sequence of Fonticula alba ATCC 38817.</title>
        <authorList>
            <consortium name="The Broad Institute Genomics Platform"/>
            <person name="Russ C."/>
            <person name="Cuomo C."/>
            <person name="Burger G."/>
            <person name="Gray M.W."/>
            <person name="Holland P.W.H."/>
            <person name="King N."/>
            <person name="Lang F.B.F."/>
            <person name="Roger A.J."/>
            <person name="Ruiz-Trillo I."/>
            <person name="Brown M."/>
            <person name="Walker B."/>
            <person name="Young S."/>
            <person name="Zeng Q."/>
            <person name="Gargeya S."/>
            <person name="Fitzgerald M."/>
            <person name="Haas B."/>
            <person name="Abouelleil A."/>
            <person name="Allen A.W."/>
            <person name="Alvarado L."/>
            <person name="Arachchi H.M."/>
            <person name="Berlin A.M."/>
            <person name="Chapman S.B."/>
            <person name="Gainer-Dewar J."/>
            <person name="Goldberg J."/>
            <person name="Griggs A."/>
            <person name="Gujja S."/>
            <person name="Hansen M."/>
            <person name="Howarth C."/>
            <person name="Imamovic A."/>
            <person name="Ireland A."/>
            <person name="Larimer J."/>
            <person name="McCowan C."/>
            <person name="Murphy C."/>
            <person name="Pearson M."/>
            <person name="Poon T.W."/>
            <person name="Priest M."/>
            <person name="Roberts A."/>
            <person name="Saif S."/>
            <person name="Shea T."/>
            <person name="Sisk P."/>
            <person name="Sykes S."/>
            <person name="Wortman J."/>
            <person name="Nusbaum C."/>
            <person name="Birren B."/>
        </authorList>
    </citation>
    <scope>NUCLEOTIDE SEQUENCE [LARGE SCALE GENOMIC DNA]</scope>
    <source>
        <strain evidence="2">ATCC 38817</strain>
    </source>
</reference>
<dbReference type="EMBL" id="KB932203">
    <property type="protein sequence ID" value="KCV70995.1"/>
    <property type="molecule type" value="Genomic_DNA"/>
</dbReference>
<feature type="compositionally biased region" description="Basic and acidic residues" evidence="1">
    <location>
        <begin position="334"/>
        <end position="348"/>
    </location>
</feature>
<evidence type="ECO:0000313" key="2">
    <source>
        <dbReference type="EMBL" id="KCV70995.1"/>
    </source>
</evidence>
<sequence>MTEASSPVAAEGGPSASQIKREQRQAITDRVLDAVRAFQAEGGQAAAEGADGNNPESPSDSSPPPTGANAIPSPSELAPRLGLKVNQVHRVLMDNFSHYRRAHAKSLLKAERLGNRVLPDSTHLALQDIANKTRLTKAQVRAVLRDFVPHYEQPEVTRRRRVLELARESQAAGTAEIEAILSGEGPRHFLCNGEIIALSPAVMDYSDIAWRTGMTPGTVRKIVLAEMPTFRPRTDLIPELIVALAQRPDPIHGLTPRTSDIARRVRMAPPSVLAILRKHLPEYTPPSHREVNAALVQRGHNPTTTAPKRRRAATTTNARSPARATAAAARVKKQRTEAGEVATLHHDAFPVGEDEEEDETMDDPTIPVADPDEDDDEDDEDDE</sequence>
<feature type="region of interest" description="Disordered" evidence="1">
    <location>
        <begin position="37"/>
        <end position="75"/>
    </location>
</feature>
<gene>
    <name evidence="2" type="ORF">H696_01941</name>
</gene>
<dbReference type="GeneID" id="20526666"/>
<feature type="compositionally biased region" description="Low complexity" evidence="1">
    <location>
        <begin position="39"/>
        <end position="60"/>
    </location>
</feature>
<organism evidence="2">
    <name type="scientific">Fonticula alba</name>
    <name type="common">Slime mold</name>
    <dbReference type="NCBI Taxonomy" id="691883"/>
    <lineage>
        <taxon>Eukaryota</taxon>
        <taxon>Rotosphaerida</taxon>
        <taxon>Fonticulaceae</taxon>
        <taxon>Fonticula</taxon>
    </lineage>
</organism>
<evidence type="ECO:0000256" key="1">
    <source>
        <dbReference type="SAM" id="MobiDB-lite"/>
    </source>
</evidence>
<proteinExistence type="predicted"/>
<dbReference type="AlphaFoldDB" id="A0A058Z9U7"/>